<organism evidence="3 4">
    <name type="scientific">Streptomyces nanshensis</name>
    <dbReference type="NCBI Taxonomy" id="518642"/>
    <lineage>
        <taxon>Bacteria</taxon>
        <taxon>Bacillati</taxon>
        <taxon>Actinomycetota</taxon>
        <taxon>Actinomycetes</taxon>
        <taxon>Kitasatosporales</taxon>
        <taxon>Streptomycetaceae</taxon>
        <taxon>Streptomyces</taxon>
    </lineage>
</organism>
<keyword evidence="4" id="KW-1185">Reference proteome</keyword>
<dbReference type="OrthoDB" id="3405520at2"/>
<dbReference type="GO" id="GO:0009239">
    <property type="term" value="P:enterobactin biosynthetic process"/>
    <property type="evidence" value="ECO:0007669"/>
    <property type="project" value="TreeGrafter"/>
</dbReference>
<dbReference type="PANTHER" id="PTHR45527">
    <property type="entry name" value="NONRIBOSOMAL PEPTIDE SYNTHETASE"/>
    <property type="match status" value="1"/>
</dbReference>
<dbReference type="EMBL" id="LJGZ01000088">
    <property type="protein sequence ID" value="OEV18987.1"/>
    <property type="molecule type" value="Genomic_DNA"/>
</dbReference>
<evidence type="ECO:0000256" key="1">
    <source>
        <dbReference type="SAM" id="MobiDB-lite"/>
    </source>
</evidence>
<dbReference type="Proteomes" id="UP000175971">
    <property type="component" value="Unassembled WGS sequence"/>
</dbReference>
<dbReference type="Gene3D" id="3.30.559.10">
    <property type="entry name" value="Chloramphenicol acetyltransferase-like domain"/>
    <property type="match status" value="1"/>
</dbReference>
<dbReference type="InterPro" id="IPR001242">
    <property type="entry name" value="Condensation_dom"/>
</dbReference>
<name>A0A1E7LS20_9ACTN</name>
<dbReference type="GO" id="GO:0043041">
    <property type="term" value="P:amino acid activation for nonribosomal peptide biosynthetic process"/>
    <property type="evidence" value="ECO:0007669"/>
    <property type="project" value="TreeGrafter"/>
</dbReference>
<protein>
    <recommendedName>
        <fullName evidence="2">Condensation domain-containing protein</fullName>
    </recommendedName>
</protein>
<comment type="caution">
    <text evidence="3">The sequence shown here is derived from an EMBL/GenBank/DDBJ whole genome shotgun (WGS) entry which is preliminary data.</text>
</comment>
<dbReference type="InterPro" id="IPR023213">
    <property type="entry name" value="CAT-like_dom_sf"/>
</dbReference>
<proteinExistence type="predicted"/>
<dbReference type="GO" id="GO:0047527">
    <property type="term" value="F:2,3-dihydroxybenzoate-serine ligase activity"/>
    <property type="evidence" value="ECO:0007669"/>
    <property type="project" value="TreeGrafter"/>
</dbReference>
<dbReference type="Gene3D" id="3.30.559.30">
    <property type="entry name" value="Nonribosomal peptide synthetase, condensation domain"/>
    <property type="match status" value="1"/>
</dbReference>
<evidence type="ECO:0000259" key="2">
    <source>
        <dbReference type="Pfam" id="PF00668"/>
    </source>
</evidence>
<dbReference type="AlphaFoldDB" id="A0A1E7LS20"/>
<feature type="region of interest" description="Disordered" evidence="1">
    <location>
        <begin position="189"/>
        <end position="218"/>
    </location>
</feature>
<feature type="compositionally biased region" description="Basic and acidic residues" evidence="1">
    <location>
        <begin position="196"/>
        <end position="205"/>
    </location>
</feature>
<dbReference type="GO" id="GO:0005829">
    <property type="term" value="C:cytosol"/>
    <property type="evidence" value="ECO:0007669"/>
    <property type="project" value="TreeGrafter"/>
</dbReference>
<dbReference type="GO" id="GO:0009366">
    <property type="term" value="C:enterobactin synthetase complex"/>
    <property type="evidence" value="ECO:0007669"/>
    <property type="project" value="TreeGrafter"/>
</dbReference>
<evidence type="ECO:0000313" key="3">
    <source>
        <dbReference type="EMBL" id="OEV18987.1"/>
    </source>
</evidence>
<dbReference type="Pfam" id="PF00668">
    <property type="entry name" value="Condensation"/>
    <property type="match status" value="1"/>
</dbReference>
<feature type="domain" description="Condensation" evidence="2">
    <location>
        <begin position="46"/>
        <end position="351"/>
    </location>
</feature>
<gene>
    <name evidence="3" type="ORF">AN221_18740</name>
</gene>
<dbReference type="GO" id="GO:0031177">
    <property type="term" value="F:phosphopantetheine binding"/>
    <property type="evidence" value="ECO:0007669"/>
    <property type="project" value="TreeGrafter"/>
</dbReference>
<dbReference type="PANTHER" id="PTHR45527:SF1">
    <property type="entry name" value="FATTY ACID SYNTHASE"/>
    <property type="match status" value="1"/>
</dbReference>
<dbReference type="PATRIC" id="fig|518642.7.peg.517"/>
<reference evidence="3 4" key="1">
    <citation type="journal article" date="2016" name="Front. Microbiol.">
        <title>Comparative Genomics Analysis of Streptomyces Species Reveals Their Adaptation to the Marine Environment and Their Diversity at the Genomic Level.</title>
        <authorList>
            <person name="Tian X."/>
            <person name="Zhang Z."/>
            <person name="Yang T."/>
            <person name="Chen M."/>
            <person name="Li J."/>
            <person name="Chen F."/>
            <person name="Yang J."/>
            <person name="Li W."/>
            <person name="Zhang B."/>
            <person name="Zhang Z."/>
            <person name="Wu J."/>
            <person name="Zhang C."/>
            <person name="Long L."/>
            <person name="Xiao J."/>
        </authorList>
    </citation>
    <scope>NUCLEOTIDE SEQUENCE [LARGE SCALE GENOMIC DNA]</scope>
    <source>
        <strain evidence="3 4">SCSIO M10372</strain>
    </source>
</reference>
<accession>A0A1E7LS20</accession>
<dbReference type="GO" id="GO:0008610">
    <property type="term" value="P:lipid biosynthetic process"/>
    <property type="evidence" value="ECO:0007669"/>
    <property type="project" value="UniProtKB-ARBA"/>
</dbReference>
<evidence type="ECO:0000313" key="4">
    <source>
        <dbReference type="Proteomes" id="UP000175971"/>
    </source>
</evidence>
<dbReference type="SUPFAM" id="SSF52777">
    <property type="entry name" value="CoA-dependent acyltransferases"/>
    <property type="match status" value="2"/>
</dbReference>
<sequence length="484" mass="52106">MTDPTPQALATPTPEATRHLIAFRGDRTATGPATWGQQHIWRDIVAMLPDTAFFNIAQVAFVPPGVDLLGVLEQLAELTSRHESLRTLAVPGADGSLAQRVLAEGTFEVDILELTGAEHGAELREHFAGAARRLEARGFDNTAEVPFRALVGVLDGAPQAVVLCLSHLAADLAGVRLLAGELDALLAARAGGGEPPPRRSAREPLEQAEFENSPDGLRMEEKALRHWSTQLDRAPADNFPRPPGDPAEPRFWRGELVSRAAPEALRAAAERHRSTVPNVLLAATATLLARSEGLDACGLKLVTANRFRPELHHAVGNVAQEVFVAIDVSGDSFADVLRSVWTATLGAHRNGQFRPERARALAGEAGVAVDCLVNDLWSTTWEAPDRPALSPGQLAQAARESVFRWADRLDQDEVAFFLETFAVFEDPGLIRITLLGDTSRMEPARIEGFLRGLERVLLALAEGDLPPADFPSVAGLNAPGPVLR</sequence>
<dbReference type="RefSeq" id="WP_070201977.1">
    <property type="nucleotide sequence ID" value="NZ_LJGZ01000088.1"/>
</dbReference>